<evidence type="ECO:0000313" key="1">
    <source>
        <dbReference type="EMBL" id="OJD20360.1"/>
    </source>
</evidence>
<organism evidence="1 2">
    <name type="scientific">Blastomyces percursus</name>
    <dbReference type="NCBI Taxonomy" id="1658174"/>
    <lineage>
        <taxon>Eukaryota</taxon>
        <taxon>Fungi</taxon>
        <taxon>Dikarya</taxon>
        <taxon>Ascomycota</taxon>
        <taxon>Pezizomycotina</taxon>
        <taxon>Eurotiomycetes</taxon>
        <taxon>Eurotiomycetidae</taxon>
        <taxon>Onygenales</taxon>
        <taxon>Ajellomycetaceae</taxon>
        <taxon>Blastomyces</taxon>
    </lineage>
</organism>
<reference evidence="1 2" key="1">
    <citation type="submission" date="2015-08" db="EMBL/GenBank/DDBJ databases">
        <title>Emmonsia species relationships and genome sequence.</title>
        <authorList>
            <person name="Cuomo C.A."/>
            <person name="Schwartz I.S."/>
            <person name="Kenyon C."/>
            <person name="De Hoog G.S."/>
            <person name="Govender N.P."/>
            <person name="Botha A."/>
            <person name="Moreno L."/>
            <person name="De Vries M."/>
            <person name="Munoz J.F."/>
            <person name="Stielow J.B."/>
        </authorList>
    </citation>
    <scope>NUCLEOTIDE SEQUENCE [LARGE SCALE GENOMIC DNA]</scope>
    <source>
        <strain evidence="1 2">EI222</strain>
    </source>
</reference>
<gene>
    <name evidence="1" type="ORF">ACJ73_08306</name>
</gene>
<accession>A0A1J9PVE8</accession>
<dbReference type="EMBL" id="LGTZ01001914">
    <property type="protein sequence ID" value="OJD20360.1"/>
    <property type="molecule type" value="Genomic_DNA"/>
</dbReference>
<evidence type="ECO:0000313" key="2">
    <source>
        <dbReference type="Proteomes" id="UP000242791"/>
    </source>
</evidence>
<dbReference type="Proteomes" id="UP000242791">
    <property type="component" value="Unassembled WGS sequence"/>
</dbReference>
<dbReference type="VEuPathDB" id="FungiDB:ACJ73_08306"/>
<proteinExistence type="predicted"/>
<comment type="caution">
    <text evidence="1">The sequence shown here is derived from an EMBL/GenBank/DDBJ whole genome shotgun (WGS) entry which is preliminary data.</text>
</comment>
<keyword evidence="2" id="KW-1185">Reference proteome</keyword>
<dbReference type="OrthoDB" id="4188651at2759"/>
<sequence>MASVALSSITRCIQKHQQRRIELYVQRNKALRERKTVDVDLAQRRKREDYAFTVKIARKLRDMQAQLERGFTNGNPFLVASQAIAVAQAPRARK</sequence>
<name>A0A1J9PVE8_9EURO</name>
<protein>
    <submittedName>
        <fullName evidence="1">Uncharacterized protein</fullName>
    </submittedName>
</protein>
<dbReference type="AlphaFoldDB" id="A0A1J9PVE8"/>